<name>A0ABP5KWG6_9ACTN</name>
<dbReference type="RefSeq" id="WP_344462974.1">
    <property type="nucleotide sequence ID" value="NZ_BAAANT010000008.1"/>
</dbReference>
<dbReference type="SUPFAM" id="SSF48452">
    <property type="entry name" value="TPR-like"/>
    <property type="match status" value="1"/>
</dbReference>
<dbReference type="Gene3D" id="1.25.40.10">
    <property type="entry name" value="Tetratricopeptide repeat domain"/>
    <property type="match status" value="1"/>
</dbReference>
<evidence type="ECO:0008006" key="3">
    <source>
        <dbReference type="Google" id="ProtNLM"/>
    </source>
</evidence>
<dbReference type="Proteomes" id="UP001422759">
    <property type="component" value="Unassembled WGS sequence"/>
</dbReference>
<evidence type="ECO:0000313" key="2">
    <source>
        <dbReference type="Proteomes" id="UP001422759"/>
    </source>
</evidence>
<dbReference type="InterPro" id="IPR011990">
    <property type="entry name" value="TPR-like_helical_dom_sf"/>
</dbReference>
<organism evidence="1 2">
    <name type="scientific">Kitasatospora kazusensis</name>
    <dbReference type="NCBI Taxonomy" id="407974"/>
    <lineage>
        <taxon>Bacteria</taxon>
        <taxon>Bacillati</taxon>
        <taxon>Actinomycetota</taxon>
        <taxon>Actinomycetes</taxon>
        <taxon>Kitasatosporales</taxon>
        <taxon>Streptomycetaceae</taxon>
        <taxon>Kitasatospora</taxon>
    </lineage>
</organism>
<keyword evidence="2" id="KW-1185">Reference proteome</keyword>
<gene>
    <name evidence="1" type="ORF">GCM10009760_19760</name>
</gene>
<proteinExistence type="predicted"/>
<dbReference type="EMBL" id="BAAANT010000008">
    <property type="protein sequence ID" value="GAA2138424.1"/>
    <property type="molecule type" value="Genomic_DNA"/>
</dbReference>
<comment type="caution">
    <text evidence="1">The sequence shown here is derived from an EMBL/GenBank/DDBJ whole genome shotgun (WGS) entry which is preliminary data.</text>
</comment>
<sequence>MAAHPNLVLRALMKEHGLSAKRLADAVNSAEESLFGAPGNATDRQVRRWLSGEAGLPHLHYIAALSYVFKIDGDRLGFTITDSRSRQLADLSGPSTLLPGTPADRQETGPVLRRQFMIAATGNLLSFAFAPLPTGGRIGMSDVARIRESVDQLHAVDDAYGGEQLADVAESYVSRISNAMGQCLYGPNVEKALYRVQGELHASAGWFAFDSGDHDRARRNFDAGLRDALLSGDRMLQARIWSYMSRQSWELGRGMETVTIARAALEATRSGRDPRLSALLHGRLALGYAATGEGSRCGSALARADVLLDQAGGTAPAWLAFVGPGELLGAAAMAHMDLGRPEQAAEQEEQGMTLLDPKFRRNRFAKLVHLSECHLGAGRPEQAVDTAGQALDLYGAVNCPRWAVRLNRFRNNVAGADLPETAAFVERYDVLTTT</sequence>
<protein>
    <recommendedName>
        <fullName evidence="3">Transcriptional regulator</fullName>
    </recommendedName>
</protein>
<accession>A0ABP5KWG6</accession>
<evidence type="ECO:0000313" key="1">
    <source>
        <dbReference type="EMBL" id="GAA2138424.1"/>
    </source>
</evidence>
<reference evidence="2" key="1">
    <citation type="journal article" date="2019" name="Int. J. Syst. Evol. Microbiol.">
        <title>The Global Catalogue of Microorganisms (GCM) 10K type strain sequencing project: providing services to taxonomists for standard genome sequencing and annotation.</title>
        <authorList>
            <consortium name="The Broad Institute Genomics Platform"/>
            <consortium name="The Broad Institute Genome Sequencing Center for Infectious Disease"/>
            <person name="Wu L."/>
            <person name="Ma J."/>
        </authorList>
    </citation>
    <scope>NUCLEOTIDE SEQUENCE [LARGE SCALE GENOMIC DNA]</scope>
    <source>
        <strain evidence="2">JCM 14560</strain>
    </source>
</reference>